<dbReference type="SMART" id="SM01331">
    <property type="entry name" value="DUF3635"/>
    <property type="match status" value="1"/>
</dbReference>
<reference evidence="13" key="1">
    <citation type="submission" date="2025-08" db="UniProtKB">
        <authorList>
            <consortium name="RefSeq"/>
        </authorList>
    </citation>
    <scope>IDENTIFICATION</scope>
    <source>
        <tissue evidence="13">Total insect</tissue>
    </source>
</reference>
<name>A0A6P8ZJF8_THRPL</name>
<dbReference type="PROSITE" id="PS50011">
    <property type="entry name" value="PROTEIN_KINASE_DOM"/>
    <property type="match status" value="1"/>
</dbReference>
<dbReference type="KEGG" id="tpal:117641772"/>
<keyword evidence="3" id="KW-0808">Transferase</keyword>
<keyword evidence="5" id="KW-0418">Kinase</keyword>
<dbReference type="OrthoDB" id="21018at2759"/>
<proteinExistence type="predicted"/>
<dbReference type="InterPro" id="IPR024604">
    <property type="entry name" value="GSG2_C"/>
</dbReference>
<dbReference type="Pfam" id="PF12330">
    <property type="entry name" value="Haspin_kinase"/>
    <property type="match status" value="1"/>
</dbReference>
<feature type="binding site" evidence="9">
    <location>
        <position position="804"/>
    </location>
    <ligand>
        <name>ATP</name>
        <dbReference type="ChEBI" id="CHEBI:30616"/>
    </ligand>
</feature>
<dbReference type="GO" id="GO:0005634">
    <property type="term" value="C:nucleus"/>
    <property type="evidence" value="ECO:0007669"/>
    <property type="project" value="TreeGrafter"/>
</dbReference>
<gene>
    <name evidence="13" type="primary">LOC117641772</name>
</gene>
<dbReference type="GO" id="GO:0072354">
    <property type="term" value="F:histone H3T3 kinase activity"/>
    <property type="evidence" value="ECO:0007669"/>
    <property type="project" value="TreeGrafter"/>
</dbReference>
<evidence type="ECO:0000256" key="7">
    <source>
        <dbReference type="ARBA" id="ARBA00047899"/>
    </source>
</evidence>
<evidence type="ECO:0000256" key="2">
    <source>
        <dbReference type="ARBA" id="ARBA00022527"/>
    </source>
</evidence>
<evidence type="ECO:0000313" key="12">
    <source>
        <dbReference type="Proteomes" id="UP000515158"/>
    </source>
</evidence>
<keyword evidence="4 9" id="KW-0547">Nucleotide-binding</keyword>
<dbReference type="InterPro" id="IPR017441">
    <property type="entry name" value="Protein_kinase_ATP_BS"/>
</dbReference>
<evidence type="ECO:0000256" key="8">
    <source>
        <dbReference type="ARBA" id="ARBA00048679"/>
    </source>
</evidence>
<dbReference type="Gene3D" id="3.30.200.20">
    <property type="entry name" value="Phosphorylase Kinase, domain 1"/>
    <property type="match status" value="1"/>
</dbReference>
<dbReference type="InParanoid" id="A0A6P8ZJF8"/>
<feature type="region of interest" description="Disordered" evidence="10">
    <location>
        <begin position="84"/>
        <end position="146"/>
    </location>
</feature>
<dbReference type="SUPFAM" id="SSF56112">
    <property type="entry name" value="Protein kinase-like (PK-like)"/>
    <property type="match status" value="1"/>
</dbReference>
<evidence type="ECO:0000256" key="10">
    <source>
        <dbReference type="SAM" id="MobiDB-lite"/>
    </source>
</evidence>
<dbReference type="CTD" id="83903"/>
<dbReference type="RefSeq" id="XP_034235279.1">
    <property type="nucleotide sequence ID" value="XM_034379388.1"/>
</dbReference>
<dbReference type="GeneID" id="117641772"/>
<keyword evidence="6 9" id="KW-0067">ATP-binding</keyword>
<organism evidence="13">
    <name type="scientific">Thrips palmi</name>
    <name type="common">Melon thrips</name>
    <dbReference type="NCBI Taxonomy" id="161013"/>
    <lineage>
        <taxon>Eukaryota</taxon>
        <taxon>Metazoa</taxon>
        <taxon>Ecdysozoa</taxon>
        <taxon>Arthropoda</taxon>
        <taxon>Hexapoda</taxon>
        <taxon>Insecta</taxon>
        <taxon>Pterygota</taxon>
        <taxon>Neoptera</taxon>
        <taxon>Paraneoptera</taxon>
        <taxon>Thysanoptera</taxon>
        <taxon>Terebrantia</taxon>
        <taxon>Thripoidea</taxon>
        <taxon>Thripidae</taxon>
        <taxon>Thrips</taxon>
    </lineage>
</organism>
<dbReference type="PANTHER" id="PTHR24419">
    <property type="entry name" value="INTERLEUKIN-1 RECEPTOR-ASSOCIATED KINASE"/>
    <property type="match status" value="1"/>
</dbReference>
<keyword evidence="12" id="KW-1185">Reference proteome</keyword>
<sequence length="1091" mass="121231">MPPVLNTYGVKKKKRGRLPKFLFEEDAENDDVFESLNIENIKETKALLVEKRRPKLKKKETVKKPFYSLGLSDDADSTFDRLLKEGPTQSLPSPPKFSDSSTSSNDSDEFEFRRLSPKKTLGKKQTNRNFKSVVKTRKVSEGRGRKKLKKSVEDSFFTKDEEGAVKLRKEAKGEDSFFTMRNVIQNAGRQHKNVCKESYETTTPMLSKRTKKQLEALSPILPINLTSTPVGNMIGKHFESPLSCRLSPGDAAFMLNESASVRSAANVSVDMFASCELEENQNLIAPDKASSEDHPSSPEQSMANILPVSNSSLANHVECGVNLSGNCSMSSVNGCQDSECKKPTDTQICVASDEFGDGAHECGMSCEQATASASNISRSFQDFPEKCGNLSGNSALSPGEDSKCNRSVSKQIDTPSLIVVDENDGISHVDITGYADSDMSGHDAIVDDVKTSSLRREICSEEGEEIVSSNTSDPSIKDCVVMLSRCDLTGQPVLCVDTSPMDSSNSHNRTEDFNISQNISCQNDVISSCHQASPNIIPLKQCEVLLHRCDAEQFVGTPFSVETMDSSSCPVLVPHKTNDVCNYKSEIDPRVPFDCKITLTRCDNVEKDNSEFSSTAICSPSGSLIPEANCESFVGLSCARPDERRSTTPEPVVLKPGKHWRRSLSILTKFRNSLDEPSSRKSLEGKSKGKLWESSVNSLMQLQPNREEVILEDFEGSVSSCHTNESQRKDFTHSDEDDSVIICEASSRTDNVTSYEVLSRCGQEEPLPFLDCYPSSMKEQCQKIGEGVYGEVFLYSGNPVSVIKIIPIEGKMEVNGEPQKTFKEIFSEVCIAQELSDLRKGTCNATWTFNEVQAIRCVQGSYPAWLQDLWHSYNDTKGSENDCPDMFQEDQLFIVLELRHGGKDLESFVFSSADQGLAAFKQIALTVAVGENALNFEHRDLHWGNVLLASTKTKAVDFVLNGEARSVLSKGVEVSIIDFTLSRINNPDTRSAVYYDLSQDETLFTAQGDYQFDIYRMMKDYCGNKWDGFTPKTNIAWLHYLLDKFCTMVRYKNRTSKVHTSALDTLNEMKDTVLMFSDVVSFVNCPLFCNK</sequence>
<feature type="compositionally biased region" description="Basic residues" evidence="10">
    <location>
        <begin position="115"/>
        <end position="126"/>
    </location>
</feature>
<evidence type="ECO:0000259" key="11">
    <source>
        <dbReference type="PROSITE" id="PS50011"/>
    </source>
</evidence>
<comment type="catalytic activity">
    <reaction evidence="8">
        <text>L-seryl-[protein] + ATP = O-phospho-L-seryl-[protein] + ADP + H(+)</text>
        <dbReference type="Rhea" id="RHEA:17989"/>
        <dbReference type="Rhea" id="RHEA-COMP:9863"/>
        <dbReference type="Rhea" id="RHEA-COMP:11604"/>
        <dbReference type="ChEBI" id="CHEBI:15378"/>
        <dbReference type="ChEBI" id="CHEBI:29999"/>
        <dbReference type="ChEBI" id="CHEBI:30616"/>
        <dbReference type="ChEBI" id="CHEBI:83421"/>
        <dbReference type="ChEBI" id="CHEBI:456216"/>
        <dbReference type="EC" id="2.7.11.1"/>
    </reaction>
</comment>
<dbReference type="PANTHER" id="PTHR24419:SF18">
    <property type="entry name" value="SERINE_THREONINE-PROTEIN KINASE HASPIN"/>
    <property type="match status" value="1"/>
</dbReference>
<dbReference type="Proteomes" id="UP000515158">
    <property type="component" value="Unplaced"/>
</dbReference>
<evidence type="ECO:0000256" key="9">
    <source>
        <dbReference type="PROSITE-ProRule" id="PRU10141"/>
    </source>
</evidence>
<evidence type="ECO:0000256" key="1">
    <source>
        <dbReference type="ARBA" id="ARBA00012513"/>
    </source>
</evidence>
<accession>A0A6P8ZJF8</accession>
<comment type="catalytic activity">
    <reaction evidence="7">
        <text>L-threonyl-[protein] + ATP = O-phospho-L-threonyl-[protein] + ADP + H(+)</text>
        <dbReference type="Rhea" id="RHEA:46608"/>
        <dbReference type="Rhea" id="RHEA-COMP:11060"/>
        <dbReference type="Rhea" id="RHEA-COMP:11605"/>
        <dbReference type="ChEBI" id="CHEBI:15378"/>
        <dbReference type="ChEBI" id="CHEBI:30013"/>
        <dbReference type="ChEBI" id="CHEBI:30616"/>
        <dbReference type="ChEBI" id="CHEBI:61977"/>
        <dbReference type="ChEBI" id="CHEBI:456216"/>
        <dbReference type="EC" id="2.7.11.1"/>
    </reaction>
</comment>
<evidence type="ECO:0000313" key="13">
    <source>
        <dbReference type="RefSeq" id="XP_034235279.1"/>
    </source>
</evidence>
<dbReference type="AlphaFoldDB" id="A0A6P8ZJF8"/>
<evidence type="ECO:0000256" key="6">
    <source>
        <dbReference type="ARBA" id="ARBA00022840"/>
    </source>
</evidence>
<dbReference type="Gene3D" id="1.10.510.10">
    <property type="entry name" value="Transferase(Phosphotransferase) domain 1"/>
    <property type="match status" value="1"/>
</dbReference>
<keyword evidence="2" id="KW-0723">Serine/threonine-protein kinase</keyword>
<evidence type="ECO:0000256" key="5">
    <source>
        <dbReference type="ARBA" id="ARBA00022777"/>
    </source>
</evidence>
<dbReference type="EC" id="2.7.11.1" evidence="1"/>
<evidence type="ECO:0000256" key="3">
    <source>
        <dbReference type="ARBA" id="ARBA00022679"/>
    </source>
</evidence>
<dbReference type="PROSITE" id="PS00107">
    <property type="entry name" value="PROTEIN_KINASE_ATP"/>
    <property type="match status" value="1"/>
</dbReference>
<dbReference type="GO" id="GO:0005737">
    <property type="term" value="C:cytoplasm"/>
    <property type="evidence" value="ECO:0007669"/>
    <property type="project" value="TreeGrafter"/>
</dbReference>
<dbReference type="InterPro" id="IPR000719">
    <property type="entry name" value="Prot_kinase_dom"/>
</dbReference>
<dbReference type="GO" id="GO:0000278">
    <property type="term" value="P:mitotic cell cycle"/>
    <property type="evidence" value="ECO:0007669"/>
    <property type="project" value="TreeGrafter"/>
</dbReference>
<feature type="compositionally biased region" description="Low complexity" evidence="10">
    <location>
        <begin position="96"/>
        <end position="105"/>
    </location>
</feature>
<feature type="domain" description="Protein kinase" evidence="11">
    <location>
        <begin position="778"/>
        <end position="1091"/>
    </location>
</feature>
<dbReference type="GO" id="GO:0005524">
    <property type="term" value="F:ATP binding"/>
    <property type="evidence" value="ECO:0007669"/>
    <property type="project" value="UniProtKB-UniRule"/>
</dbReference>
<dbReference type="InterPro" id="IPR011009">
    <property type="entry name" value="Kinase-like_dom_sf"/>
</dbReference>
<dbReference type="GO" id="GO:0035556">
    <property type="term" value="P:intracellular signal transduction"/>
    <property type="evidence" value="ECO:0007669"/>
    <property type="project" value="TreeGrafter"/>
</dbReference>
<protein>
    <recommendedName>
        <fullName evidence="1">non-specific serine/threonine protein kinase</fullName>
        <ecNumber evidence="1">2.7.11.1</ecNumber>
    </recommendedName>
</protein>
<evidence type="ECO:0000256" key="4">
    <source>
        <dbReference type="ARBA" id="ARBA00022741"/>
    </source>
</evidence>